<evidence type="ECO:0000256" key="1">
    <source>
        <dbReference type="SAM" id="MobiDB-lite"/>
    </source>
</evidence>
<dbReference type="EMBL" id="OU503045">
    <property type="protein sequence ID" value="CAI9769086.1"/>
    <property type="molecule type" value="Genomic_DNA"/>
</dbReference>
<dbReference type="PANTHER" id="PTHR36062">
    <property type="entry name" value="OS01G0687300 PROTEIN"/>
    <property type="match status" value="1"/>
</dbReference>
<evidence type="ECO:0008006" key="4">
    <source>
        <dbReference type="Google" id="ProtNLM"/>
    </source>
</evidence>
<evidence type="ECO:0000313" key="2">
    <source>
        <dbReference type="EMBL" id="CAI9769086.1"/>
    </source>
</evidence>
<organism evidence="2 3">
    <name type="scientific">Fraxinus pennsylvanica</name>
    <dbReference type="NCBI Taxonomy" id="56036"/>
    <lineage>
        <taxon>Eukaryota</taxon>
        <taxon>Viridiplantae</taxon>
        <taxon>Streptophyta</taxon>
        <taxon>Embryophyta</taxon>
        <taxon>Tracheophyta</taxon>
        <taxon>Spermatophyta</taxon>
        <taxon>Magnoliopsida</taxon>
        <taxon>eudicotyledons</taxon>
        <taxon>Gunneridae</taxon>
        <taxon>Pentapetalae</taxon>
        <taxon>asterids</taxon>
        <taxon>lamiids</taxon>
        <taxon>Lamiales</taxon>
        <taxon>Oleaceae</taxon>
        <taxon>Oleeae</taxon>
        <taxon>Fraxinus</taxon>
    </lineage>
</organism>
<name>A0AAD1ZJL6_9LAMI</name>
<dbReference type="InterPro" id="IPR037476">
    <property type="entry name" value="PCH1"/>
</dbReference>
<dbReference type="PANTHER" id="PTHR36062:SF1">
    <property type="entry name" value="OS01G0687300 PROTEIN"/>
    <property type="match status" value="1"/>
</dbReference>
<feature type="region of interest" description="Disordered" evidence="1">
    <location>
        <begin position="506"/>
        <end position="525"/>
    </location>
</feature>
<sequence>MSDHTAQAFNDTNERCRRSMKSVWMSHWTRTSYNVTAETHNHIANASGNKELDRVTMQYHPMNGLEASRSVRRLGEIETTSLEIMNDDLGTSSRNLRNEVFGCQYIPMASPFTYSGSSSKARHGQGTDEASGPSFGSFAVSKPSQEYFVGSSSNLVPNGFDKRKYEYNKGKTAVSSFTDRSAIVSYNQLANASLRTLEREHHNIHRKSAFLVYGREIDSDSQSGNPRNARFSESDTQMSLDAPSMSDGRLSVFGRERFQKMQKLSGMRPFPSQSNALEKTKLKKSHTDRYSLEKLPNFVDDAKTMRIYTNVDSGEGEPGGCSRCSQTTHSLLLTKKTDVNSSKENDFLRDRRLVTVFNGNKTGDFHNLWPYYGQGQQGVKLQALVSSTDSEGKENVKGVKSSKVIVKNDSSTKIDTMDVDSFKEKNQFSAANSTPSNKVIRTDSDLPSQINVASSEVGCYWSNMLPNRNLELPALEAAAANSTDNARPSSSTTKSLDMDVLVTHATHPSNLKSNPIPDGSQKIDPSNRWIKRLKLSTSNPPAHGTKISDLGENPSHEKISRFFRKISKDNMTSSEPTVGNCCGKELMVSDKTGDLSGKGNFTNVDPIKIDKDSLLSHTWVQRWLHNGSTITQKKSKSLVICKPQSSKLALENLHEKKFPSVAAMALMGKAITGFQPCELQNRGSFVVWNTRAF</sequence>
<dbReference type="Proteomes" id="UP000834106">
    <property type="component" value="Chromosome 10"/>
</dbReference>
<accession>A0AAD1ZJL6</accession>
<protein>
    <recommendedName>
        <fullName evidence="4">F-box family protein</fullName>
    </recommendedName>
</protein>
<reference evidence="2" key="1">
    <citation type="submission" date="2023-05" db="EMBL/GenBank/DDBJ databases">
        <authorList>
            <person name="Huff M."/>
        </authorList>
    </citation>
    <scope>NUCLEOTIDE SEQUENCE</scope>
</reference>
<evidence type="ECO:0000313" key="3">
    <source>
        <dbReference type="Proteomes" id="UP000834106"/>
    </source>
</evidence>
<gene>
    <name evidence="2" type="ORF">FPE_LOCUS17204</name>
</gene>
<dbReference type="GO" id="GO:0010099">
    <property type="term" value="P:regulation of photomorphogenesis"/>
    <property type="evidence" value="ECO:0007669"/>
    <property type="project" value="InterPro"/>
</dbReference>
<feature type="region of interest" description="Disordered" evidence="1">
    <location>
        <begin position="217"/>
        <end position="246"/>
    </location>
</feature>
<feature type="region of interest" description="Disordered" evidence="1">
    <location>
        <begin position="116"/>
        <end position="136"/>
    </location>
</feature>
<keyword evidence="3" id="KW-1185">Reference proteome</keyword>
<proteinExistence type="predicted"/>
<dbReference type="AlphaFoldDB" id="A0AAD1ZJL6"/>